<comment type="caution">
    <text evidence="2">The sequence shown here is derived from an EMBL/GenBank/DDBJ whole genome shotgun (WGS) entry which is preliminary data.</text>
</comment>
<keyword evidence="1" id="KW-0812">Transmembrane</keyword>
<keyword evidence="1" id="KW-0472">Membrane</keyword>
<accession>A0A844ZYI2</accession>
<evidence type="ECO:0000313" key="2">
    <source>
        <dbReference type="EMBL" id="MXO93213.1"/>
    </source>
</evidence>
<gene>
    <name evidence="2" type="ORF">GRI62_06280</name>
</gene>
<dbReference type="EMBL" id="WTYH01000001">
    <property type="protein sequence ID" value="MXO93213.1"/>
    <property type="molecule type" value="Genomic_DNA"/>
</dbReference>
<keyword evidence="3" id="KW-1185">Reference proteome</keyword>
<dbReference type="Proteomes" id="UP000460626">
    <property type="component" value="Unassembled WGS sequence"/>
</dbReference>
<name>A0A844ZYI2_9SPHN</name>
<organism evidence="2 3">
    <name type="scientific">Aurantiacibacter arachoides</name>
    <dbReference type="NCBI Taxonomy" id="1850444"/>
    <lineage>
        <taxon>Bacteria</taxon>
        <taxon>Pseudomonadati</taxon>
        <taxon>Pseudomonadota</taxon>
        <taxon>Alphaproteobacteria</taxon>
        <taxon>Sphingomonadales</taxon>
        <taxon>Erythrobacteraceae</taxon>
        <taxon>Aurantiacibacter</taxon>
    </lineage>
</organism>
<feature type="transmembrane region" description="Helical" evidence="1">
    <location>
        <begin position="6"/>
        <end position="26"/>
    </location>
</feature>
<dbReference type="OrthoDB" id="9932608at2"/>
<proteinExistence type="predicted"/>
<evidence type="ECO:0000313" key="3">
    <source>
        <dbReference type="Proteomes" id="UP000460626"/>
    </source>
</evidence>
<dbReference type="RefSeq" id="WP_131452508.1">
    <property type="nucleotide sequence ID" value="NZ_BMJK01000001.1"/>
</dbReference>
<sequence length="59" mass="6293">MSGSVGEGAWLSIIALSAWAILAFGAYRSYRIDTAKTLRMALTWAAIFTGVALLFGLVL</sequence>
<feature type="transmembrane region" description="Helical" evidence="1">
    <location>
        <begin position="38"/>
        <end position="58"/>
    </location>
</feature>
<evidence type="ECO:0000256" key="1">
    <source>
        <dbReference type="SAM" id="Phobius"/>
    </source>
</evidence>
<protein>
    <submittedName>
        <fullName evidence="2">Uncharacterized protein</fullName>
    </submittedName>
</protein>
<dbReference type="AlphaFoldDB" id="A0A844ZYI2"/>
<reference evidence="2 3" key="1">
    <citation type="submission" date="2019-12" db="EMBL/GenBank/DDBJ databases">
        <title>Genomic-based taxomic classification of the family Erythrobacteraceae.</title>
        <authorList>
            <person name="Xu L."/>
        </authorList>
    </citation>
    <scope>NUCLEOTIDE SEQUENCE [LARGE SCALE GENOMIC DNA]</scope>
    <source>
        <strain evidence="2 3">RC4-10-4</strain>
    </source>
</reference>
<keyword evidence="1" id="KW-1133">Transmembrane helix</keyword>